<feature type="transmembrane region" description="Helical" evidence="1">
    <location>
        <begin position="144"/>
        <end position="162"/>
    </location>
</feature>
<feature type="transmembrane region" description="Helical" evidence="1">
    <location>
        <begin position="36"/>
        <end position="54"/>
    </location>
</feature>
<evidence type="ECO:0000256" key="1">
    <source>
        <dbReference type="SAM" id="Phobius"/>
    </source>
</evidence>
<keyword evidence="1" id="KW-1133">Transmembrane helix</keyword>
<comment type="caution">
    <text evidence="2">The sequence shown here is derived from an EMBL/GenBank/DDBJ whole genome shotgun (WGS) entry which is preliminary data.</text>
</comment>
<dbReference type="EMBL" id="AODF01000034">
    <property type="protein sequence ID" value="EUJ26956.1"/>
    <property type="molecule type" value="Genomic_DNA"/>
</dbReference>
<accession>A0ABN0RCK5</accession>
<sequence length="186" mass="21192">MKSPWIPIFYNKENNTPYFYHFQNYKVVEGSYSTQGSLVTILSGVVGVVLYSLLKSYLLTLSTVFLVFLSSASGLAISVILIFIVDKIISKNFQGHQVSLDQIPASFFEEGAKQFNKQLRIVFILLLLALICSCLLYLSNGELIVFFITTLSWILPAFVLAFPRPVKRRKMYTLYKRNQLPIENGE</sequence>
<feature type="transmembrane region" description="Helical" evidence="1">
    <location>
        <begin position="60"/>
        <end position="85"/>
    </location>
</feature>
<keyword evidence="3" id="KW-1185">Reference proteome</keyword>
<dbReference type="Proteomes" id="UP000019249">
    <property type="component" value="Unassembled WGS sequence"/>
</dbReference>
<proteinExistence type="predicted"/>
<evidence type="ECO:0000313" key="2">
    <source>
        <dbReference type="EMBL" id="EUJ26956.1"/>
    </source>
</evidence>
<evidence type="ECO:0000313" key="3">
    <source>
        <dbReference type="Proteomes" id="UP000019249"/>
    </source>
</evidence>
<name>A0ABN0RCK5_9LIST</name>
<keyword evidence="1" id="KW-0472">Membrane</keyword>
<feature type="transmembrane region" description="Helical" evidence="1">
    <location>
        <begin position="121"/>
        <end position="138"/>
    </location>
</feature>
<organism evidence="2 3">
    <name type="scientific">Listeria floridensis FSL S10-1187</name>
    <dbReference type="NCBI Taxonomy" id="1265817"/>
    <lineage>
        <taxon>Bacteria</taxon>
        <taxon>Bacillati</taxon>
        <taxon>Bacillota</taxon>
        <taxon>Bacilli</taxon>
        <taxon>Bacillales</taxon>
        <taxon>Listeriaceae</taxon>
        <taxon>Listeria</taxon>
    </lineage>
</organism>
<reference evidence="2 3" key="1">
    <citation type="journal article" date="2014" name="Int. J. Syst. Evol. Microbiol.">
        <title>Listeria floridensis sp. nov., Listeria aquatica sp. nov., Listeria cornellensis sp. nov., Listeria riparia sp. nov. and Listeria grandensis sp. nov., from agricultural and natural environments.</title>
        <authorList>
            <person name="den Bakker H.C."/>
            <person name="Warchocki S."/>
            <person name="Wright E.M."/>
            <person name="Allred A.F."/>
            <person name="Ahlstrom C."/>
            <person name="Manuel C.S."/>
            <person name="Stasiewicz M.J."/>
            <person name="Burrell A."/>
            <person name="Roof S."/>
            <person name="Strawn L."/>
            <person name="Fortes E.D."/>
            <person name="Nightingale K.K."/>
            <person name="Kephart D."/>
            <person name="Wiedmann M."/>
        </authorList>
    </citation>
    <scope>NUCLEOTIDE SEQUENCE [LARGE SCALE GENOMIC DNA]</scope>
    <source>
        <strain evidence="2 3">FSL S10-1187</strain>
    </source>
</reference>
<protein>
    <submittedName>
        <fullName evidence="2">Uncharacterized protein</fullName>
    </submittedName>
</protein>
<keyword evidence="1" id="KW-0812">Transmembrane</keyword>
<dbReference type="RefSeq" id="WP_036098263.1">
    <property type="nucleotide sequence ID" value="NZ_AODF01000034.1"/>
</dbReference>
<gene>
    <name evidence="2" type="ORF">MFLO_13830</name>
</gene>